<dbReference type="Pfam" id="PF13490">
    <property type="entry name" value="zf-HC2"/>
    <property type="match status" value="1"/>
</dbReference>
<keyword evidence="4 5" id="KW-0472">Membrane</keyword>
<feature type="transmembrane region" description="Helical" evidence="5">
    <location>
        <begin position="93"/>
        <end position="113"/>
    </location>
</feature>
<dbReference type="InterPro" id="IPR027383">
    <property type="entry name" value="Znf_put"/>
</dbReference>
<name>A0A6J7FTG1_9ZZZZ</name>
<evidence type="ECO:0000256" key="4">
    <source>
        <dbReference type="ARBA" id="ARBA00023136"/>
    </source>
</evidence>
<evidence type="ECO:0000256" key="2">
    <source>
        <dbReference type="ARBA" id="ARBA00022692"/>
    </source>
</evidence>
<evidence type="ECO:0000256" key="5">
    <source>
        <dbReference type="SAM" id="Phobius"/>
    </source>
</evidence>
<evidence type="ECO:0000313" key="7">
    <source>
        <dbReference type="EMBL" id="CAB4899132.1"/>
    </source>
</evidence>
<dbReference type="EMBL" id="CAFBMQ010000009">
    <property type="protein sequence ID" value="CAB4899132.1"/>
    <property type="molecule type" value="Genomic_DNA"/>
</dbReference>
<proteinExistence type="predicted"/>
<dbReference type="PANTHER" id="PTHR37461">
    <property type="entry name" value="ANTI-SIGMA-K FACTOR RSKA"/>
    <property type="match status" value="1"/>
</dbReference>
<dbReference type="GO" id="GO:0016020">
    <property type="term" value="C:membrane"/>
    <property type="evidence" value="ECO:0007669"/>
    <property type="project" value="UniProtKB-SubCell"/>
</dbReference>
<dbReference type="AlphaFoldDB" id="A0A6J7FTG1"/>
<evidence type="ECO:0000256" key="3">
    <source>
        <dbReference type="ARBA" id="ARBA00022989"/>
    </source>
</evidence>
<accession>A0A6J7FTG1</accession>
<comment type="subcellular location">
    <subcellularLocation>
        <location evidence="1">Membrane</location>
        <topology evidence="1">Single-pass membrane protein</topology>
    </subcellularLocation>
</comment>
<keyword evidence="2 5" id="KW-0812">Transmembrane</keyword>
<gene>
    <name evidence="7" type="ORF">UFOPK3609_00180</name>
</gene>
<dbReference type="InterPro" id="IPR051474">
    <property type="entry name" value="Anti-sigma-K/W_factor"/>
</dbReference>
<dbReference type="GO" id="GO:0006417">
    <property type="term" value="P:regulation of translation"/>
    <property type="evidence" value="ECO:0007669"/>
    <property type="project" value="TreeGrafter"/>
</dbReference>
<keyword evidence="3 5" id="KW-1133">Transmembrane helix</keyword>
<evidence type="ECO:0000256" key="1">
    <source>
        <dbReference type="ARBA" id="ARBA00004167"/>
    </source>
</evidence>
<reference evidence="7" key="1">
    <citation type="submission" date="2020-05" db="EMBL/GenBank/DDBJ databases">
        <authorList>
            <person name="Chiriac C."/>
            <person name="Salcher M."/>
            <person name="Ghai R."/>
            <person name="Kavagutti S V."/>
        </authorList>
    </citation>
    <scope>NUCLEOTIDE SEQUENCE</scope>
</reference>
<protein>
    <submittedName>
        <fullName evidence="7">Unannotated protein</fullName>
    </submittedName>
</protein>
<evidence type="ECO:0000259" key="6">
    <source>
        <dbReference type="Pfam" id="PF13490"/>
    </source>
</evidence>
<feature type="domain" description="Putative zinc-finger" evidence="6">
    <location>
        <begin position="5"/>
        <end position="38"/>
    </location>
</feature>
<dbReference type="GO" id="GO:0016989">
    <property type="term" value="F:sigma factor antagonist activity"/>
    <property type="evidence" value="ECO:0007669"/>
    <property type="project" value="TreeGrafter"/>
</dbReference>
<dbReference type="Gene3D" id="1.10.10.1320">
    <property type="entry name" value="Anti-sigma factor, zinc-finger domain"/>
    <property type="match status" value="1"/>
</dbReference>
<sequence length="218" mass="22445">MNEHRELREQLGVYALGHGTADERAAVRAHVDGCAACRAELAALAPLRARLADVDPDRLDEVPAPPPGLGDRVLAGIAAEQAAGQARPGRRRWVGAVAAAGIAAAAFGVGWLVRPVPDAPPLEAVAVQVSAPDVAATADVVPHTWGMEVRLHGEGFTAGEVYRVQVTEDDGGTVPAGEFLGVGPAQLDCNLNSSVLREDATGFQVLDSSGAVVVTSDL</sequence>
<organism evidence="7">
    <name type="scientific">freshwater metagenome</name>
    <dbReference type="NCBI Taxonomy" id="449393"/>
    <lineage>
        <taxon>unclassified sequences</taxon>
        <taxon>metagenomes</taxon>
        <taxon>ecological metagenomes</taxon>
    </lineage>
</organism>
<dbReference type="InterPro" id="IPR041916">
    <property type="entry name" value="Anti_sigma_zinc_sf"/>
</dbReference>
<dbReference type="PANTHER" id="PTHR37461:SF1">
    <property type="entry name" value="ANTI-SIGMA-K FACTOR RSKA"/>
    <property type="match status" value="1"/>
</dbReference>